<dbReference type="PANTHER" id="PTHR43751:SF3">
    <property type="entry name" value="SULFATASE N-TERMINAL DOMAIN-CONTAINING PROTEIN"/>
    <property type="match status" value="1"/>
</dbReference>
<dbReference type="PANTHER" id="PTHR43751">
    <property type="entry name" value="SULFATASE"/>
    <property type="match status" value="1"/>
</dbReference>
<dbReference type="CDD" id="cd16145">
    <property type="entry name" value="ARS_like"/>
    <property type="match status" value="1"/>
</dbReference>
<dbReference type="InterPro" id="IPR037524">
    <property type="entry name" value="PA14/GLEYA"/>
</dbReference>
<dbReference type="PROSITE" id="PS51820">
    <property type="entry name" value="PA14"/>
    <property type="match status" value="1"/>
</dbReference>
<dbReference type="InterPro" id="IPR052701">
    <property type="entry name" value="GAG_Ulvan_Degrading_Sulfatases"/>
</dbReference>
<proteinExistence type="predicted"/>
<dbReference type="Pfam" id="PF00884">
    <property type="entry name" value="Sulfatase"/>
    <property type="match status" value="1"/>
</dbReference>
<evidence type="ECO:0000313" key="3">
    <source>
        <dbReference type="Proteomes" id="UP000576209"/>
    </source>
</evidence>
<dbReference type="Proteomes" id="UP000576209">
    <property type="component" value="Unassembled WGS sequence"/>
</dbReference>
<protein>
    <submittedName>
        <fullName evidence="2">Arylsulfatase A-like enzyme</fullName>
    </submittedName>
</protein>
<evidence type="ECO:0000259" key="1">
    <source>
        <dbReference type="PROSITE" id="PS51820"/>
    </source>
</evidence>
<comment type="caution">
    <text evidence="2">The sequence shown here is derived from an EMBL/GenBank/DDBJ whole genome shotgun (WGS) entry which is preliminary data.</text>
</comment>
<reference evidence="2 3" key="1">
    <citation type="submission" date="2020-08" db="EMBL/GenBank/DDBJ databases">
        <title>Genomic Encyclopedia of Type Strains, Phase IV (KMG-IV): sequencing the most valuable type-strain genomes for metagenomic binning, comparative biology and taxonomic classification.</title>
        <authorList>
            <person name="Goeker M."/>
        </authorList>
    </citation>
    <scope>NUCLEOTIDE SEQUENCE [LARGE SCALE GENOMIC DNA]</scope>
    <source>
        <strain evidence="2 3">DSM 105137</strain>
    </source>
</reference>
<organism evidence="2 3">
    <name type="scientific">Neolewinella aquimaris</name>
    <dbReference type="NCBI Taxonomy" id="1835722"/>
    <lineage>
        <taxon>Bacteria</taxon>
        <taxon>Pseudomonadati</taxon>
        <taxon>Bacteroidota</taxon>
        <taxon>Saprospiria</taxon>
        <taxon>Saprospirales</taxon>
        <taxon>Lewinellaceae</taxon>
        <taxon>Neolewinella</taxon>
    </lineage>
</organism>
<name>A0A840E879_9BACT</name>
<dbReference type="AlphaFoldDB" id="A0A840E879"/>
<feature type="domain" description="PA14" evidence="1">
    <location>
        <begin position="525"/>
        <end position="663"/>
    </location>
</feature>
<accession>A0A840E879</accession>
<dbReference type="InterPro" id="IPR017850">
    <property type="entry name" value="Alkaline_phosphatase_core_sf"/>
</dbReference>
<dbReference type="InterPro" id="IPR000917">
    <property type="entry name" value="Sulfatase_N"/>
</dbReference>
<dbReference type="EMBL" id="JACIFF010000007">
    <property type="protein sequence ID" value="MBB4080133.1"/>
    <property type="molecule type" value="Genomic_DNA"/>
</dbReference>
<keyword evidence="3" id="KW-1185">Reference proteome</keyword>
<evidence type="ECO:0000313" key="2">
    <source>
        <dbReference type="EMBL" id="MBB4080133.1"/>
    </source>
</evidence>
<gene>
    <name evidence="2" type="ORF">GGR28_002763</name>
</gene>
<dbReference type="Gene3D" id="3.40.720.10">
    <property type="entry name" value="Alkaline Phosphatase, subunit A"/>
    <property type="match status" value="1"/>
</dbReference>
<dbReference type="SUPFAM" id="SSF56988">
    <property type="entry name" value="Anthrax protective antigen"/>
    <property type="match status" value="1"/>
</dbReference>
<dbReference type="Gene3D" id="3.30.1120.10">
    <property type="match status" value="1"/>
</dbReference>
<dbReference type="SUPFAM" id="SSF53649">
    <property type="entry name" value="Alkaline phosphatase-like"/>
    <property type="match status" value="1"/>
</dbReference>
<dbReference type="RefSeq" id="WP_183496372.1">
    <property type="nucleotide sequence ID" value="NZ_JACIFF010000007.1"/>
</dbReference>
<dbReference type="Gene3D" id="2.60.120.380">
    <property type="match status" value="1"/>
</dbReference>
<sequence length="677" mass="75418">MTHRPLWLLLLVVLWSECGLSAQETRPNIIFILTDDLGYGDLGKFYQDTRPPERRFDTPHLDRMAATGMMLTDHYVSGPVCAPSRASFLLGLHQGHAQVRNNQFDKELPDGLNVASLLRGAGYRTVHVGKYGLAGLKGSDLNAHPLRRGFTDFYGFLHHVDGHEHYPRNGTTEKNSLVVDGYEPITQGTEKTYTTDLFTARAKAYLIEQQRERAGQPMFLYLAYDTPHSKLQVPTGPYPEGSGREGGLVYTGPDDPVTPHVNTARGEIDSYIHPDYRDQDWPHKEKVFATMVRRIDTAVGDLLQLLVDLGIDDNTVVIFSSDNGPHNVNGQDPTWFRSYGPFSGTKRDMYEGGIRVPTVARWPDRIAAGSASGEPVGNWDWLATFADLARVPVPAYTDGKSLVPILTGDRAALAREYLYWEYFHRGSTPAYGDFSPTARDRRRGEMQAVRIGQYKGVRFDVRSADDPFEIYDLTADSTEATDLASRMPELEQRMNEISRRGRIPDTSAVRPYDMALVRPITDLTDLRTGAVRRVYATDGRWVPAMPNYGSEVMVVDPDSTDSITADLIPGNAYEWVAYLQVPESGAYSFALESNGPAYVRLHNIHLLHDASPLSSESAAARVYLAAGSHPITLRFEAPPMIPAQFTLRWTVPGAAPVTLPLRSLSYTPELIDHPPPR</sequence>